<dbReference type="Proteomes" id="UP000193920">
    <property type="component" value="Unassembled WGS sequence"/>
</dbReference>
<dbReference type="GO" id="GO:0016740">
    <property type="term" value="F:transferase activity"/>
    <property type="evidence" value="ECO:0007669"/>
    <property type="project" value="UniProtKB-KW"/>
</dbReference>
<comment type="subcellular location">
    <subcellularLocation>
        <location evidence="1">Cytoplasm</location>
        <location evidence="1">Cytosol</location>
    </subcellularLocation>
</comment>
<keyword evidence="12" id="KW-1185">Reference proteome</keyword>
<dbReference type="InterPro" id="IPR001763">
    <property type="entry name" value="Rhodanese-like_dom"/>
</dbReference>
<evidence type="ECO:0000256" key="1">
    <source>
        <dbReference type="ARBA" id="ARBA00004514"/>
    </source>
</evidence>
<reference evidence="11 12" key="1">
    <citation type="submission" date="2016-08" db="EMBL/GenBank/DDBJ databases">
        <title>A Parts List for Fungal Cellulosomes Revealed by Comparative Genomics.</title>
        <authorList>
            <consortium name="DOE Joint Genome Institute"/>
            <person name="Haitjema C.H."/>
            <person name="Gilmore S.P."/>
            <person name="Henske J.K."/>
            <person name="Solomon K.V."/>
            <person name="De Groot R."/>
            <person name="Kuo A."/>
            <person name="Mondo S.J."/>
            <person name="Salamov A.A."/>
            <person name="Labutti K."/>
            <person name="Zhao Z."/>
            <person name="Chiniquy J."/>
            <person name="Barry K."/>
            <person name="Brewer H.M."/>
            <person name="Purvine S.O."/>
            <person name="Wright A.T."/>
            <person name="Boxma B."/>
            <person name="Van Alen T."/>
            <person name="Hackstein J.H."/>
            <person name="Baker S.E."/>
            <person name="Grigoriev I.V."/>
            <person name="O'Malley M.A."/>
        </authorList>
    </citation>
    <scope>NUCLEOTIDE SEQUENCE [LARGE SCALE GENOMIC DNA]</scope>
    <source>
        <strain evidence="11 12">G1</strain>
    </source>
</reference>
<dbReference type="InterPro" id="IPR050229">
    <property type="entry name" value="GlpE_sulfurtransferase"/>
</dbReference>
<proteinExistence type="predicted"/>
<keyword evidence="2" id="KW-0963">Cytoplasm</keyword>
<name>A0A1Y2F464_9FUNG</name>
<keyword evidence="6" id="KW-0547">Nucleotide-binding</keyword>
<protein>
    <submittedName>
        <fullName evidence="11">Rhodanese-like protein</fullName>
    </submittedName>
</protein>
<dbReference type="PROSITE" id="PS50206">
    <property type="entry name" value="RHODANESE_3"/>
    <property type="match status" value="1"/>
</dbReference>
<dbReference type="STRING" id="1754190.A0A1Y2F464"/>
<dbReference type="Gene3D" id="3.40.250.10">
    <property type="entry name" value="Rhodanese-like domain"/>
    <property type="match status" value="1"/>
</dbReference>
<organism evidence="11 12">
    <name type="scientific">Neocallimastix californiae</name>
    <dbReference type="NCBI Taxonomy" id="1754190"/>
    <lineage>
        <taxon>Eukaryota</taxon>
        <taxon>Fungi</taxon>
        <taxon>Fungi incertae sedis</taxon>
        <taxon>Chytridiomycota</taxon>
        <taxon>Chytridiomycota incertae sedis</taxon>
        <taxon>Neocallimastigomycetes</taxon>
        <taxon>Neocallimastigales</taxon>
        <taxon>Neocallimastigaceae</taxon>
        <taxon>Neocallimastix</taxon>
    </lineage>
</organism>
<dbReference type="GO" id="GO:0046872">
    <property type="term" value="F:metal ion binding"/>
    <property type="evidence" value="ECO:0007669"/>
    <property type="project" value="UniProtKB-KW"/>
</dbReference>
<keyword evidence="9" id="KW-0511">Multifunctional enzyme</keyword>
<evidence type="ECO:0000259" key="10">
    <source>
        <dbReference type="PROSITE" id="PS50206"/>
    </source>
</evidence>
<sequence>MSNERITCEEYNEILKANKPHILIDVRPQTAFKNGALPNAINIPKAELEENAERIKELLKKKAEEVNENEIPLYLICRSGVTSSLSIPILKKKDINSKDIIGGLLEWKKKIDPDFPI</sequence>
<evidence type="ECO:0000256" key="6">
    <source>
        <dbReference type="ARBA" id="ARBA00022741"/>
    </source>
</evidence>
<evidence type="ECO:0000256" key="5">
    <source>
        <dbReference type="ARBA" id="ARBA00022723"/>
    </source>
</evidence>
<dbReference type="OrthoDB" id="10261062at2759"/>
<evidence type="ECO:0000256" key="8">
    <source>
        <dbReference type="ARBA" id="ARBA00022840"/>
    </source>
</evidence>
<dbReference type="GO" id="GO:0008033">
    <property type="term" value="P:tRNA processing"/>
    <property type="evidence" value="ECO:0007669"/>
    <property type="project" value="UniProtKB-KW"/>
</dbReference>
<evidence type="ECO:0000313" key="12">
    <source>
        <dbReference type="Proteomes" id="UP000193920"/>
    </source>
</evidence>
<dbReference type="EMBL" id="MCOG01000016">
    <property type="protein sequence ID" value="ORY78690.1"/>
    <property type="molecule type" value="Genomic_DNA"/>
</dbReference>
<evidence type="ECO:0000313" key="11">
    <source>
        <dbReference type="EMBL" id="ORY78690.1"/>
    </source>
</evidence>
<keyword evidence="3" id="KW-0808">Transferase</keyword>
<evidence type="ECO:0000256" key="3">
    <source>
        <dbReference type="ARBA" id="ARBA00022679"/>
    </source>
</evidence>
<feature type="domain" description="Rhodanese" evidence="10">
    <location>
        <begin position="17"/>
        <end position="116"/>
    </location>
</feature>
<dbReference type="InterPro" id="IPR036873">
    <property type="entry name" value="Rhodanese-like_dom_sf"/>
</dbReference>
<dbReference type="FunFam" id="3.40.250.10:FF:000014">
    <property type="entry name" value="Adenylyltransferase and sulfurtransferase MOCS3"/>
    <property type="match status" value="1"/>
</dbReference>
<accession>A0A1Y2F464</accession>
<gene>
    <name evidence="11" type="ORF">LY90DRAFT_500875</name>
</gene>
<dbReference type="GO" id="GO:0005829">
    <property type="term" value="C:cytosol"/>
    <property type="evidence" value="ECO:0007669"/>
    <property type="project" value="UniProtKB-SubCell"/>
</dbReference>
<dbReference type="Pfam" id="PF00581">
    <property type="entry name" value="Rhodanese"/>
    <property type="match status" value="1"/>
</dbReference>
<evidence type="ECO:0000256" key="7">
    <source>
        <dbReference type="ARBA" id="ARBA00022833"/>
    </source>
</evidence>
<dbReference type="SUPFAM" id="SSF52821">
    <property type="entry name" value="Rhodanese/Cell cycle control phosphatase"/>
    <property type="match status" value="1"/>
</dbReference>
<keyword evidence="4" id="KW-0819">tRNA processing</keyword>
<dbReference type="PANTHER" id="PTHR43031:SF1">
    <property type="entry name" value="PYRIDINE NUCLEOTIDE-DISULPHIDE OXIDOREDUCTASE"/>
    <property type="match status" value="1"/>
</dbReference>
<keyword evidence="5" id="KW-0479">Metal-binding</keyword>
<keyword evidence="8" id="KW-0067">ATP-binding</keyword>
<evidence type="ECO:0000256" key="4">
    <source>
        <dbReference type="ARBA" id="ARBA00022694"/>
    </source>
</evidence>
<dbReference type="PANTHER" id="PTHR43031">
    <property type="entry name" value="FAD-DEPENDENT OXIDOREDUCTASE"/>
    <property type="match status" value="1"/>
</dbReference>
<keyword evidence="7" id="KW-0862">Zinc</keyword>
<evidence type="ECO:0000256" key="2">
    <source>
        <dbReference type="ARBA" id="ARBA00022490"/>
    </source>
</evidence>
<dbReference type="SMART" id="SM00450">
    <property type="entry name" value="RHOD"/>
    <property type="match status" value="1"/>
</dbReference>
<dbReference type="AlphaFoldDB" id="A0A1Y2F464"/>
<dbReference type="GO" id="GO:0005524">
    <property type="term" value="F:ATP binding"/>
    <property type="evidence" value="ECO:0007669"/>
    <property type="project" value="UniProtKB-KW"/>
</dbReference>
<comment type="caution">
    <text evidence="11">The sequence shown here is derived from an EMBL/GenBank/DDBJ whole genome shotgun (WGS) entry which is preliminary data.</text>
</comment>
<evidence type="ECO:0000256" key="9">
    <source>
        <dbReference type="ARBA" id="ARBA00023268"/>
    </source>
</evidence>